<dbReference type="Gene3D" id="3.40.50.720">
    <property type="entry name" value="NAD(P)-binding Rossmann-like Domain"/>
    <property type="match status" value="1"/>
</dbReference>
<evidence type="ECO:0000256" key="3">
    <source>
        <dbReference type="ARBA" id="ARBA00023027"/>
    </source>
</evidence>
<dbReference type="GO" id="GO:0042732">
    <property type="term" value="P:D-xylose metabolic process"/>
    <property type="evidence" value="ECO:0007669"/>
    <property type="project" value="InterPro"/>
</dbReference>
<accession>X1A5I4</accession>
<keyword evidence="3" id="KW-0520">NAD</keyword>
<sequence>QDAVEALVKLMQNSQSPGQVFNLGSQEEITIKGLAEKIIQFTHSNSQVVYIPYDQAYEEGFEDMQRRVPDISKIQNLIGYRPTVNLEGILKSVIEYFKGEELKK</sequence>
<dbReference type="EMBL" id="BART01010830">
    <property type="protein sequence ID" value="GAG77430.1"/>
    <property type="molecule type" value="Genomic_DNA"/>
</dbReference>
<comment type="cofactor">
    <cofactor evidence="1">
        <name>NAD(+)</name>
        <dbReference type="ChEBI" id="CHEBI:57540"/>
    </cofactor>
</comment>
<evidence type="ECO:0008006" key="6">
    <source>
        <dbReference type="Google" id="ProtNLM"/>
    </source>
</evidence>
<evidence type="ECO:0000256" key="4">
    <source>
        <dbReference type="ARBA" id="ARBA00023239"/>
    </source>
</evidence>
<proteinExistence type="predicted"/>
<dbReference type="InterPro" id="IPR044516">
    <property type="entry name" value="UXS-like"/>
</dbReference>
<name>X1A5I4_9ZZZZ</name>
<dbReference type="AlphaFoldDB" id="X1A5I4"/>
<dbReference type="SUPFAM" id="SSF51735">
    <property type="entry name" value="NAD(P)-binding Rossmann-fold domains"/>
    <property type="match status" value="1"/>
</dbReference>
<comment type="caution">
    <text evidence="5">The sequence shown here is derived from an EMBL/GenBank/DDBJ whole genome shotgun (WGS) entry which is preliminary data.</text>
</comment>
<evidence type="ECO:0000313" key="5">
    <source>
        <dbReference type="EMBL" id="GAG77430.1"/>
    </source>
</evidence>
<dbReference type="PANTHER" id="PTHR43078">
    <property type="entry name" value="UDP-GLUCURONIC ACID DECARBOXYLASE-RELATED"/>
    <property type="match status" value="1"/>
</dbReference>
<evidence type="ECO:0000256" key="2">
    <source>
        <dbReference type="ARBA" id="ARBA00022793"/>
    </source>
</evidence>
<dbReference type="GO" id="GO:0070403">
    <property type="term" value="F:NAD+ binding"/>
    <property type="evidence" value="ECO:0007669"/>
    <property type="project" value="InterPro"/>
</dbReference>
<dbReference type="InterPro" id="IPR036291">
    <property type="entry name" value="NAD(P)-bd_dom_sf"/>
</dbReference>
<feature type="non-terminal residue" evidence="5">
    <location>
        <position position="1"/>
    </location>
</feature>
<dbReference type="PANTHER" id="PTHR43078:SF6">
    <property type="entry name" value="UDP-GLUCURONIC ACID DECARBOXYLASE 1"/>
    <property type="match status" value="1"/>
</dbReference>
<gene>
    <name evidence="5" type="ORF">S01H4_23367</name>
</gene>
<protein>
    <recommendedName>
        <fullName evidence="6">NAD(P)-binding domain-containing protein</fullName>
    </recommendedName>
</protein>
<keyword evidence="2" id="KW-0210">Decarboxylase</keyword>
<evidence type="ECO:0000256" key="1">
    <source>
        <dbReference type="ARBA" id="ARBA00001911"/>
    </source>
</evidence>
<organism evidence="5">
    <name type="scientific">marine sediment metagenome</name>
    <dbReference type="NCBI Taxonomy" id="412755"/>
    <lineage>
        <taxon>unclassified sequences</taxon>
        <taxon>metagenomes</taxon>
        <taxon>ecological metagenomes</taxon>
    </lineage>
</organism>
<dbReference type="GO" id="GO:0005737">
    <property type="term" value="C:cytoplasm"/>
    <property type="evidence" value="ECO:0007669"/>
    <property type="project" value="TreeGrafter"/>
</dbReference>
<reference evidence="5" key="1">
    <citation type="journal article" date="2014" name="Front. Microbiol.">
        <title>High frequency of phylogenetically diverse reductive dehalogenase-homologous genes in deep subseafloor sedimentary metagenomes.</title>
        <authorList>
            <person name="Kawai M."/>
            <person name="Futagami T."/>
            <person name="Toyoda A."/>
            <person name="Takaki Y."/>
            <person name="Nishi S."/>
            <person name="Hori S."/>
            <person name="Arai W."/>
            <person name="Tsubouchi T."/>
            <person name="Morono Y."/>
            <person name="Uchiyama I."/>
            <person name="Ito T."/>
            <person name="Fujiyama A."/>
            <person name="Inagaki F."/>
            <person name="Takami H."/>
        </authorList>
    </citation>
    <scope>NUCLEOTIDE SEQUENCE</scope>
    <source>
        <strain evidence="5">Expedition CK06-06</strain>
    </source>
</reference>
<keyword evidence="4" id="KW-0456">Lyase</keyword>
<dbReference type="GO" id="GO:0048040">
    <property type="term" value="F:UDP-glucuronate decarboxylase activity"/>
    <property type="evidence" value="ECO:0007669"/>
    <property type="project" value="TreeGrafter"/>
</dbReference>